<feature type="domain" description="Beta-galactosidase galactose-binding" evidence="7">
    <location>
        <begin position="768"/>
        <end position="826"/>
    </location>
</feature>
<keyword evidence="5" id="KW-1133">Transmembrane helix</keyword>
<dbReference type="InterPro" id="IPR008979">
    <property type="entry name" value="Galactose-bd-like_sf"/>
</dbReference>
<comment type="similarity">
    <text evidence="1 4">Belongs to the glycosyl hydrolase 35 family.</text>
</comment>
<sequence>MAAYPRYYNWVSFFLILKSFQIMFMSIFIYSSALLLRITNTSLLVAILFLGGYVLAPLQGNTQSLPPVKYFPHPERIRYDGDCMTIENKDVFIYSAAFHYFRTPKELWRDRFRKIKAAGFNTVETYIPWNWHERVAPASTADQSKFDFSDLSAWLKMAQEEFGFYTIVRPGPFICAEWSGGAYPRWLAMYGPGKGGFWLRSASPEHIKWCIHWFDAVCKFLAKEQLTRKPKGSKGIIMLQIENEYDADGSKDKEVFLKALYRSAKRNSIDVPVFTCLTHQCRGSKDPELSQVFDCDNYYTDQNGAMGCAHRMVSLRNRQPDAPGFVTEMQGGWFSTVTGRLSEEHFSDVRHFNAISLMTLLGGGTGINYYMFVGGTHFAGWGARGMTTTYDYNAAIGESGICSPKYYAATSIGNFIRQYEQPLLRSKGGPCNIQGVPKNITGGIRIAPDGTKFIFLNNSDAKSGYNGQADIVPGSIAKATEPIYNIDQNGQHIRMKTADGNTAADSLRLDNISIACHLEPLGAKVLVIPPGAAPQNGKWYPETLSANGSQLPSPEPVRISTVKKLDDPLNRARWKALQEGVSLTQLGINDFRYSLYRCKVKLDDQQVKNERYLLFNMFTRDIVTVSVNGKPAKRLFPEKADAQTWLTRGCYDRIKPDEYDNRFDVTALLKPGSNEINVVYEDLGHAHGYVPMEELAGIRKAGLSSTDTTLTHPLKWEYAADVAGISQGYLLPSYIPAGWETVSLDTVTEIPRKGNYIQPKEPMHGLFTWYRIEFALPADIAAVESSWLARISASGNGYMWLNGHNIGRHWEAGPQREFYLPGCWLNFGPARKNVLVMGLRQTQSGAFLKAMEIRSYTANK</sequence>
<evidence type="ECO:0000313" key="9">
    <source>
        <dbReference type="Proteomes" id="UP000320811"/>
    </source>
</evidence>
<dbReference type="InterPro" id="IPR031330">
    <property type="entry name" value="Gly_Hdrlase_35_cat"/>
</dbReference>
<dbReference type="PANTHER" id="PTHR23421">
    <property type="entry name" value="BETA-GALACTOSIDASE RELATED"/>
    <property type="match status" value="1"/>
</dbReference>
<reference evidence="8 9" key="1">
    <citation type="submission" date="2019-06" db="EMBL/GenBank/DDBJ databases">
        <title>Sorghum-associated microbial communities from plants grown in Nebraska, USA.</title>
        <authorList>
            <person name="Schachtman D."/>
        </authorList>
    </citation>
    <scope>NUCLEOTIDE SEQUENCE [LARGE SCALE GENOMIC DNA]</scope>
    <source>
        <strain evidence="8 9">1209</strain>
    </source>
</reference>
<feature type="domain" description="Glycoside hydrolase 35 catalytic" evidence="6">
    <location>
        <begin position="84"/>
        <end position="410"/>
    </location>
</feature>
<comment type="caution">
    <text evidence="8">The sequence shown here is derived from an EMBL/GenBank/DDBJ whole genome shotgun (WGS) entry which is preliminary data.</text>
</comment>
<keyword evidence="3" id="KW-0326">Glycosidase</keyword>
<keyword evidence="5" id="KW-0472">Membrane</keyword>
<evidence type="ECO:0000256" key="5">
    <source>
        <dbReference type="SAM" id="Phobius"/>
    </source>
</evidence>
<feature type="transmembrane region" description="Helical" evidence="5">
    <location>
        <begin position="12"/>
        <end position="36"/>
    </location>
</feature>
<evidence type="ECO:0000256" key="4">
    <source>
        <dbReference type="RuleBase" id="RU003679"/>
    </source>
</evidence>
<dbReference type="SUPFAM" id="SSF49785">
    <property type="entry name" value="Galactose-binding domain-like"/>
    <property type="match status" value="1"/>
</dbReference>
<protein>
    <submittedName>
        <fullName evidence="8">Glycosyl hydrolase family 35</fullName>
    </submittedName>
</protein>
<dbReference type="SUPFAM" id="SSF51445">
    <property type="entry name" value="(Trans)glycosidases"/>
    <property type="match status" value="1"/>
</dbReference>
<dbReference type="GO" id="GO:0005975">
    <property type="term" value="P:carbohydrate metabolic process"/>
    <property type="evidence" value="ECO:0007669"/>
    <property type="project" value="InterPro"/>
</dbReference>
<evidence type="ECO:0000259" key="7">
    <source>
        <dbReference type="Pfam" id="PF21467"/>
    </source>
</evidence>
<dbReference type="GO" id="GO:0004553">
    <property type="term" value="F:hydrolase activity, hydrolyzing O-glycosyl compounds"/>
    <property type="evidence" value="ECO:0007669"/>
    <property type="project" value="InterPro"/>
</dbReference>
<dbReference type="Pfam" id="PF01301">
    <property type="entry name" value="Glyco_hydro_35"/>
    <property type="match status" value="1"/>
</dbReference>
<evidence type="ECO:0000256" key="1">
    <source>
        <dbReference type="ARBA" id="ARBA00009809"/>
    </source>
</evidence>
<dbReference type="AlphaFoldDB" id="A0A561PC56"/>
<name>A0A561PC56_9BACT</name>
<proteinExistence type="inferred from homology"/>
<feature type="transmembrane region" description="Helical" evidence="5">
    <location>
        <begin position="43"/>
        <end position="60"/>
    </location>
</feature>
<keyword evidence="2 8" id="KW-0378">Hydrolase</keyword>
<organism evidence="8 9">
    <name type="scientific">Chitinophaga polysaccharea</name>
    <dbReference type="NCBI Taxonomy" id="1293035"/>
    <lineage>
        <taxon>Bacteria</taxon>
        <taxon>Pseudomonadati</taxon>
        <taxon>Bacteroidota</taxon>
        <taxon>Chitinophagia</taxon>
        <taxon>Chitinophagales</taxon>
        <taxon>Chitinophagaceae</taxon>
        <taxon>Chitinophaga</taxon>
    </lineage>
</organism>
<keyword evidence="9" id="KW-1185">Reference proteome</keyword>
<evidence type="ECO:0000256" key="2">
    <source>
        <dbReference type="ARBA" id="ARBA00022801"/>
    </source>
</evidence>
<dbReference type="EMBL" id="VIWO01000008">
    <property type="protein sequence ID" value="TWF35699.1"/>
    <property type="molecule type" value="Genomic_DNA"/>
</dbReference>
<evidence type="ECO:0000256" key="3">
    <source>
        <dbReference type="ARBA" id="ARBA00023295"/>
    </source>
</evidence>
<dbReference type="Gene3D" id="2.60.120.260">
    <property type="entry name" value="Galactose-binding domain-like"/>
    <property type="match status" value="1"/>
</dbReference>
<accession>A0A561PC56</accession>
<gene>
    <name evidence="8" type="ORF">FHW36_10855</name>
</gene>
<dbReference type="Gene3D" id="3.20.20.80">
    <property type="entry name" value="Glycosidases"/>
    <property type="match status" value="1"/>
</dbReference>
<dbReference type="PRINTS" id="PR00742">
    <property type="entry name" value="GLHYDRLASE35"/>
</dbReference>
<evidence type="ECO:0000259" key="6">
    <source>
        <dbReference type="Pfam" id="PF01301"/>
    </source>
</evidence>
<dbReference type="Pfam" id="PF21467">
    <property type="entry name" value="BetaGal_gal-bd"/>
    <property type="match status" value="1"/>
</dbReference>
<dbReference type="Proteomes" id="UP000320811">
    <property type="component" value="Unassembled WGS sequence"/>
</dbReference>
<dbReference type="InterPro" id="IPR048913">
    <property type="entry name" value="BetaGal_gal-bd"/>
</dbReference>
<dbReference type="InterPro" id="IPR017853">
    <property type="entry name" value="GH"/>
</dbReference>
<evidence type="ECO:0000313" key="8">
    <source>
        <dbReference type="EMBL" id="TWF35699.1"/>
    </source>
</evidence>
<dbReference type="InterPro" id="IPR001944">
    <property type="entry name" value="Glycoside_Hdrlase_35"/>
</dbReference>
<keyword evidence="5" id="KW-0812">Transmembrane</keyword>